<dbReference type="InterPro" id="IPR017938">
    <property type="entry name" value="Riboflavin_synthase-like_b-brl"/>
</dbReference>
<dbReference type="CDD" id="cd00322">
    <property type="entry name" value="FNR_like"/>
    <property type="match status" value="1"/>
</dbReference>
<dbReference type="OrthoDB" id="9801223at2"/>
<evidence type="ECO:0000313" key="4">
    <source>
        <dbReference type="Proteomes" id="UP000029692"/>
    </source>
</evidence>
<keyword evidence="4" id="KW-1185">Reference proteome</keyword>
<dbReference type="Gene3D" id="2.40.30.10">
    <property type="entry name" value="Translation factors"/>
    <property type="match status" value="1"/>
</dbReference>
<dbReference type="Proteomes" id="UP000029692">
    <property type="component" value="Unassembled WGS sequence"/>
</dbReference>
<feature type="region of interest" description="Disordered" evidence="1">
    <location>
        <begin position="1"/>
        <end position="31"/>
    </location>
</feature>
<dbReference type="PANTHER" id="PTHR47354:SF5">
    <property type="entry name" value="PROTEIN RFBI"/>
    <property type="match status" value="1"/>
</dbReference>
<feature type="compositionally biased region" description="Basic and acidic residues" evidence="1">
    <location>
        <begin position="13"/>
        <end position="25"/>
    </location>
</feature>
<dbReference type="SUPFAM" id="SSF63380">
    <property type="entry name" value="Riboflavin synthase domain-like"/>
    <property type="match status" value="1"/>
</dbReference>
<dbReference type="PRINTS" id="PR00410">
    <property type="entry name" value="PHEHYDRXLASE"/>
</dbReference>
<organism evidence="3 4">
    <name type="scientific">Spirochaeta lutea</name>
    <dbReference type="NCBI Taxonomy" id="1480694"/>
    <lineage>
        <taxon>Bacteria</taxon>
        <taxon>Pseudomonadati</taxon>
        <taxon>Spirochaetota</taxon>
        <taxon>Spirochaetia</taxon>
        <taxon>Spirochaetales</taxon>
        <taxon>Spirochaetaceae</taxon>
        <taxon>Spirochaeta</taxon>
    </lineage>
</organism>
<dbReference type="InterPro" id="IPR017927">
    <property type="entry name" value="FAD-bd_FR_type"/>
</dbReference>
<evidence type="ECO:0000256" key="1">
    <source>
        <dbReference type="SAM" id="MobiDB-lite"/>
    </source>
</evidence>
<sequence>MSALLNTSPDPTPDSKKSHVPKDGGHGNAHPPWLHTLKVSAIRHEFDDTWSYFLELPPEKNPALTFIPGQFIHLVAPGAPVSKPTVRHMSIASIPEDGHLRIAMSLASGSPYKQAFRSLRPGQYLQVFGITGSFSLASLPEKTPLVFIAGGIGITPIMSLMRHIADKQLNHPWGLIHVANTHLFRSEIDQLFPENPRIYCSRHGIDSALDSPGLPAREAEERPQIGTPPPGQGHRTFEVQSTQYFLCGSGGFLASITRKLLDRGIPPESIRTEDFDH</sequence>
<dbReference type="GO" id="GO:0016491">
    <property type="term" value="F:oxidoreductase activity"/>
    <property type="evidence" value="ECO:0007669"/>
    <property type="project" value="InterPro"/>
</dbReference>
<dbReference type="Gene3D" id="3.40.50.80">
    <property type="entry name" value="Nucleotide-binding domain of ferredoxin-NADP reductase (FNR) module"/>
    <property type="match status" value="1"/>
</dbReference>
<dbReference type="InterPro" id="IPR039261">
    <property type="entry name" value="FNR_nucleotide-bd"/>
</dbReference>
<proteinExistence type="predicted"/>
<gene>
    <name evidence="3" type="ORF">DC28_13585</name>
</gene>
<reference evidence="3 4" key="1">
    <citation type="submission" date="2014-05" db="EMBL/GenBank/DDBJ databases">
        <title>De novo Genome Sequence of Spirocheata sp.</title>
        <authorList>
            <person name="Shivani Y."/>
            <person name="Subhash Y."/>
            <person name="Tushar L."/>
            <person name="Sasikala C."/>
            <person name="Ramana C.V."/>
        </authorList>
    </citation>
    <scope>NUCLEOTIDE SEQUENCE [LARGE SCALE GENOMIC DNA]</scope>
    <source>
        <strain evidence="3 4">JC230</strain>
    </source>
</reference>
<protein>
    <recommendedName>
        <fullName evidence="2">FAD-binding FR-type domain-containing protein</fullName>
    </recommendedName>
</protein>
<accession>A0A098QSX3</accession>
<dbReference type="PANTHER" id="PTHR47354">
    <property type="entry name" value="NADH OXIDOREDUCTASE HCR"/>
    <property type="match status" value="1"/>
</dbReference>
<feature type="domain" description="FAD-binding FR-type" evidence="2">
    <location>
        <begin position="32"/>
        <end position="137"/>
    </location>
</feature>
<comment type="caution">
    <text evidence="3">The sequence shown here is derived from an EMBL/GenBank/DDBJ whole genome shotgun (WGS) entry which is preliminary data.</text>
</comment>
<name>A0A098QSX3_9SPIO</name>
<dbReference type="STRING" id="1480694.DC28_13585"/>
<dbReference type="RefSeq" id="WP_037549616.1">
    <property type="nucleotide sequence ID" value="NZ_JNUP01000071.1"/>
</dbReference>
<dbReference type="InterPro" id="IPR050415">
    <property type="entry name" value="MRET"/>
</dbReference>
<dbReference type="eggNOG" id="COG1018">
    <property type="taxonomic scope" value="Bacteria"/>
</dbReference>
<evidence type="ECO:0000313" key="3">
    <source>
        <dbReference type="EMBL" id="KGE70965.1"/>
    </source>
</evidence>
<dbReference type="PROSITE" id="PS51384">
    <property type="entry name" value="FAD_FR"/>
    <property type="match status" value="1"/>
</dbReference>
<feature type="region of interest" description="Disordered" evidence="1">
    <location>
        <begin position="210"/>
        <end position="234"/>
    </location>
</feature>
<dbReference type="AlphaFoldDB" id="A0A098QSX3"/>
<dbReference type="EMBL" id="JNUP01000071">
    <property type="protein sequence ID" value="KGE70965.1"/>
    <property type="molecule type" value="Genomic_DNA"/>
</dbReference>
<dbReference type="SUPFAM" id="SSF52343">
    <property type="entry name" value="Ferredoxin reductase-like, C-terminal NADP-linked domain"/>
    <property type="match status" value="1"/>
</dbReference>
<evidence type="ECO:0000259" key="2">
    <source>
        <dbReference type="PROSITE" id="PS51384"/>
    </source>
</evidence>